<gene>
    <name evidence="2" type="primary">def</name>
    <name evidence="3" type="ORF">A3A65_02750</name>
</gene>
<dbReference type="HAMAP" id="MF_00163">
    <property type="entry name" value="Pep_deformylase"/>
    <property type="match status" value="1"/>
</dbReference>
<dbReference type="PRINTS" id="PR01576">
    <property type="entry name" value="PDEFORMYLASE"/>
</dbReference>
<evidence type="ECO:0000313" key="3">
    <source>
        <dbReference type="EMBL" id="OGY20874.1"/>
    </source>
</evidence>
<feature type="active site" evidence="2">
    <location>
        <position position="151"/>
    </location>
</feature>
<comment type="cofactor">
    <cofactor evidence="2">
        <name>Fe(2+)</name>
        <dbReference type="ChEBI" id="CHEBI:29033"/>
    </cofactor>
    <text evidence="2">Binds 1 Fe(2+) ion.</text>
</comment>
<keyword evidence="2" id="KW-0479">Metal-binding</keyword>
<comment type="catalytic activity">
    <reaction evidence="2">
        <text>N-terminal N-formyl-L-methionyl-[peptide] + H2O = N-terminal L-methionyl-[peptide] + formate</text>
        <dbReference type="Rhea" id="RHEA:24420"/>
        <dbReference type="Rhea" id="RHEA-COMP:10639"/>
        <dbReference type="Rhea" id="RHEA-COMP:10640"/>
        <dbReference type="ChEBI" id="CHEBI:15377"/>
        <dbReference type="ChEBI" id="CHEBI:15740"/>
        <dbReference type="ChEBI" id="CHEBI:49298"/>
        <dbReference type="ChEBI" id="CHEBI:64731"/>
        <dbReference type="EC" id="3.5.1.88"/>
    </reaction>
</comment>
<dbReference type="PANTHER" id="PTHR10458:SF22">
    <property type="entry name" value="PEPTIDE DEFORMYLASE"/>
    <property type="match status" value="1"/>
</dbReference>
<feature type="binding site" evidence="2">
    <location>
        <position position="108"/>
    </location>
    <ligand>
        <name>Fe cation</name>
        <dbReference type="ChEBI" id="CHEBI:24875"/>
    </ligand>
</feature>
<reference evidence="3 4" key="1">
    <citation type="journal article" date="2016" name="Nat. Commun.">
        <title>Thousands of microbial genomes shed light on interconnected biogeochemical processes in an aquifer system.</title>
        <authorList>
            <person name="Anantharaman K."/>
            <person name="Brown C.T."/>
            <person name="Hug L.A."/>
            <person name="Sharon I."/>
            <person name="Castelle C.J."/>
            <person name="Probst A.J."/>
            <person name="Thomas B.C."/>
            <person name="Singh A."/>
            <person name="Wilkins M.J."/>
            <person name="Karaoz U."/>
            <person name="Brodie E.L."/>
            <person name="Williams K.H."/>
            <person name="Hubbard S.S."/>
            <person name="Banfield J.F."/>
        </authorList>
    </citation>
    <scope>NUCLEOTIDE SEQUENCE [LARGE SCALE GENOMIC DNA]</scope>
</reference>
<evidence type="ECO:0000313" key="4">
    <source>
        <dbReference type="Proteomes" id="UP000176723"/>
    </source>
</evidence>
<comment type="function">
    <text evidence="2">Removes the formyl group from the N-terminal Met of newly synthesized proteins. Requires at least a dipeptide for an efficient rate of reaction. N-terminal L-methionine is a prerequisite for activity but the enzyme has broad specificity at other positions.</text>
</comment>
<dbReference type="EMBL" id="MHCL01000020">
    <property type="protein sequence ID" value="OGY20874.1"/>
    <property type="molecule type" value="Genomic_DNA"/>
</dbReference>
<keyword evidence="2" id="KW-0648">Protein biosynthesis</keyword>
<accession>A0A1G1VZW0</accession>
<dbReference type="Pfam" id="PF01327">
    <property type="entry name" value="Pep_deformylase"/>
    <property type="match status" value="1"/>
</dbReference>
<dbReference type="InterPro" id="IPR023635">
    <property type="entry name" value="Peptide_deformylase"/>
</dbReference>
<keyword evidence="2" id="KW-0408">Iron</keyword>
<name>A0A1G1VZW0_9BACT</name>
<dbReference type="STRING" id="1797593.A3A65_02750"/>
<protein>
    <recommendedName>
        <fullName evidence="2">Peptide deformylase</fullName>
        <shortName evidence="2">PDF</shortName>
        <ecNumber evidence="2">3.5.1.88</ecNumber>
    </recommendedName>
    <alternativeName>
        <fullName evidence="2">Polypeptide deformylase</fullName>
    </alternativeName>
</protein>
<dbReference type="GO" id="GO:0046872">
    <property type="term" value="F:metal ion binding"/>
    <property type="evidence" value="ECO:0007669"/>
    <property type="project" value="UniProtKB-KW"/>
</dbReference>
<comment type="similarity">
    <text evidence="1 2">Belongs to the polypeptide deformylase family.</text>
</comment>
<organism evidence="3 4">
    <name type="scientific">Candidatus Chisholmbacteria bacterium RIFCSPLOWO2_01_FULL_49_14</name>
    <dbReference type="NCBI Taxonomy" id="1797593"/>
    <lineage>
        <taxon>Bacteria</taxon>
        <taxon>Candidatus Chisholmiibacteriota</taxon>
    </lineage>
</organism>
<keyword evidence="2" id="KW-0378">Hydrolase</keyword>
<evidence type="ECO:0000256" key="2">
    <source>
        <dbReference type="HAMAP-Rule" id="MF_00163"/>
    </source>
</evidence>
<dbReference type="GO" id="GO:0006412">
    <property type="term" value="P:translation"/>
    <property type="evidence" value="ECO:0007669"/>
    <property type="project" value="UniProtKB-UniRule"/>
</dbReference>
<evidence type="ECO:0000256" key="1">
    <source>
        <dbReference type="ARBA" id="ARBA00010759"/>
    </source>
</evidence>
<proteinExistence type="inferred from homology"/>
<dbReference type="AlphaFoldDB" id="A0A1G1VZW0"/>
<dbReference type="PANTHER" id="PTHR10458">
    <property type="entry name" value="PEPTIDE DEFORMYLASE"/>
    <property type="match status" value="1"/>
</dbReference>
<dbReference type="EC" id="3.5.1.88" evidence="2"/>
<dbReference type="Proteomes" id="UP000176723">
    <property type="component" value="Unassembled WGS sequence"/>
</dbReference>
<feature type="binding site" evidence="2">
    <location>
        <position position="150"/>
    </location>
    <ligand>
        <name>Fe cation</name>
        <dbReference type="ChEBI" id="CHEBI:24875"/>
    </ligand>
</feature>
<dbReference type="SUPFAM" id="SSF56420">
    <property type="entry name" value="Peptide deformylase"/>
    <property type="match status" value="1"/>
</dbReference>
<comment type="caution">
    <text evidence="3">The sequence shown here is derived from an EMBL/GenBank/DDBJ whole genome shotgun (WGS) entry which is preliminary data.</text>
</comment>
<dbReference type="InterPro" id="IPR036821">
    <property type="entry name" value="Peptide_deformylase_sf"/>
</dbReference>
<feature type="binding site" evidence="2">
    <location>
        <position position="154"/>
    </location>
    <ligand>
        <name>Fe cation</name>
        <dbReference type="ChEBI" id="CHEBI:24875"/>
    </ligand>
</feature>
<dbReference type="Gene3D" id="3.90.45.10">
    <property type="entry name" value="Peptide deformylase"/>
    <property type="match status" value="1"/>
</dbReference>
<dbReference type="GO" id="GO:0042586">
    <property type="term" value="F:peptide deformylase activity"/>
    <property type="evidence" value="ECO:0007669"/>
    <property type="project" value="UniProtKB-UniRule"/>
</dbReference>
<sequence length="185" mass="20952">MIEAIKGRIDTFHRVLDEIIELRYVGDPILRQQAQIVDVAEGKIIGSQLGEILLRYRGITGTGRGLAAPQIGLNRAVFVTFVDGKLQTFINPTIVERSAQTNFYRELCISTGIMAADVERPERIIMEWTDIEGGKHHEKIEEFLARLYQHEEAHLRGKLNLDEAAPGGIEFATFNPLKEQLRKTR</sequence>